<comment type="caution">
    <text evidence="4">The sequence shown here is derived from an EMBL/GenBank/DDBJ whole genome shotgun (WGS) entry which is preliminary data.</text>
</comment>
<keyword evidence="5" id="KW-1185">Reference proteome</keyword>
<comment type="similarity">
    <text evidence="1">Belongs to the tpcK family.</text>
</comment>
<dbReference type="AlphaFoldDB" id="A0AA39L740"/>
<dbReference type="Proteomes" id="UP001175261">
    <property type="component" value="Unassembled WGS sequence"/>
</dbReference>
<evidence type="ECO:0000256" key="2">
    <source>
        <dbReference type="SAM" id="MobiDB-lite"/>
    </source>
</evidence>
<protein>
    <recommendedName>
        <fullName evidence="3">EthD domain-containing protein</fullName>
    </recommendedName>
</protein>
<dbReference type="Pfam" id="PF07110">
    <property type="entry name" value="EthD"/>
    <property type="match status" value="1"/>
</dbReference>
<evidence type="ECO:0000313" key="4">
    <source>
        <dbReference type="EMBL" id="KAK0386284.1"/>
    </source>
</evidence>
<feature type="region of interest" description="Disordered" evidence="2">
    <location>
        <begin position="50"/>
        <end position="94"/>
    </location>
</feature>
<reference evidence="4" key="1">
    <citation type="submission" date="2022-10" db="EMBL/GenBank/DDBJ databases">
        <title>Determination and structural analysis of whole genome sequence of Sarocladium strictum F4-1.</title>
        <authorList>
            <person name="Hu L."/>
            <person name="Jiang Y."/>
        </authorList>
    </citation>
    <scope>NUCLEOTIDE SEQUENCE</scope>
    <source>
        <strain evidence="4">F4-1</strain>
    </source>
</reference>
<dbReference type="Gene3D" id="3.30.70.100">
    <property type="match status" value="1"/>
</dbReference>
<sequence length="228" mass="25973">MVCPPPFSLTPPTICSIRPHIQLVSLQITLSTPIFPLRFPSLNLLQSDNFHTSNMTDQQPAMTTAMAEQPEPPEEQHRDQQVDQLQEGKTPSEETTLYTSISFLKKRPDITHAQFYHHWSTIHGPLALPWMKRHKFRSYTQYHTLPSLNAPGTFSPIGPENPDGQNADILREYDGAAVVEVDSLEAFQKAFEDEYYKTVIAEDEKLFLDKESGVLRTRAEAKKILKLL</sequence>
<name>A0AA39L740_SARSR</name>
<feature type="compositionally biased region" description="Polar residues" evidence="2">
    <location>
        <begin position="50"/>
        <end position="62"/>
    </location>
</feature>
<dbReference type="SUPFAM" id="SSF54909">
    <property type="entry name" value="Dimeric alpha+beta barrel"/>
    <property type="match status" value="1"/>
</dbReference>
<proteinExistence type="inferred from homology"/>
<evidence type="ECO:0000313" key="5">
    <source>
        <dbReference type="Proteomes" id="UP001175261"/>
    </source>
</evidence>
<dbReference type="EMBL" id="JAPDFR010000005">
    <property type="protein sequence ID" value="KAK0386284.1"/>
    <property type="molecule type" value="Genomic_DNA"/>
</dbReference>
<evidence type="ECO:0000259" key="3">
    <source>
        <dbReference type="Pfam" id="PF07110"/>
    </source>
</evidence>
<gene>
    <name evidence="4" type="ORF">NLU13_6121</name>
</gene>
<organism evidence="4 5">
    <name type="scientific">Sarocladium strictum</name>
    <name type="common">Black bundle disease fungus</name>
    <name type="synonym">Acremonium strictum</name>
    <dbReference type="NCBI Taxonomy" id="5046"/>
    <lineage>
        <taxon>Eukaryota</taxon>
        <taxon>Fungi</taxon>
        <taxon>Dikarya</taxon>
        <taxon>Ascomycota</taxon>
        <taxon>Pezizomycotina</taxon>
        <taxon>Sordariomycetes</taxon>
        <taxon>Hypocreomycetidae</taxon>
        <taxon>Hypocreales</taxon>
        <taxon>Sarocladiaceae</taxon>
        <taxon>Sarocladium</taxon>
    </lineage>
</organism>
<accession>A0AA39L740</accession>
<evidence type="ECO:0000256" key="1">
    <source>
        <dbReference type="ARBA" id="ARBA00005986"/>
    </source>
</evidence>
<feature type="domain" description="EthD" evidence="3">
    <location>
        <begin position="107"/>
        <end position="210"/>
    </location>
</feature>
<dbReference type="InterPro" id="IPR009799">
    <property type="entry name" value="EthD_dom"/>
</dbReference>
<dbReference type="GO" id="GO:0016491">
    <property type="term" value="F:oxidoreductase activity"/>
    <property type="evidence" value="ECO:0007669"/>
    <property type="project" value="InterPro"/>
</dbReference>
<feature type="compositionally biased region" description="Polar residues" evidence="2">
    <location>
        <begin position="82"/>
        <end position="94"/>
    </location>
</feature>
<dbReference type="InterPro" id="IPR011008">
    <property type="entry name" value="Dimeric_a/b-barrel"/>
</dbReference>